<dbReference type="GO" id="GO:0020037">
    <property type="term" value="F:heme binding"/>
    <property type="evidence" value="ECO:0007669"/>
    <property type="project" value="InterPro"/>
</dbReference>
<dbReference type="EMBL" id="FOPZ01000023">
    <property type="protein sequence ID" value="SFH74424.1"/>
    <property type="molecule type" value="Genomic_DNA"/>
</dbReference>
<evidence type="ECO:0000256" key="1">
    <source>
        <dbReference type="SAM" id="MobiDB-lite"/>
    </source>
</evidence>
<sequence length="397" mass="43887">MVPPETGPAADADSDADRAADPDADAIRSAGEAAAELRERYDELRRLESRIADLGEDRVETAADAYRRAHRVLDQYEEDAVGTGDFGSYVQFEGAFANAVDVDDDVPAADAFAAADEAVDKRRLSESDFAAAREALEPAGDYVDLLADRDDAIDTYRSARKSATDARGALADRLSELREVADMADADLDADVSRLREPIEAYDEAVREAFREFYSSESAREVLDFLERADATPFVDADLPPADLREYVDEHPAGEEPIPTLLEYADYSNSKLEHYVEDVGALRTAVAVHRTFLDRIDAEPLTLEWPPAPGDELAYEIDELIPLVSRIADDGTVADLRSIRDLARSEEYERLRRAAEVRDALDEDDLAVLERGEIDERVAEAERTLAVVDDVLAETER</sequence>
<feature type="region of interest" description="Disordered" evidence="1">
    <location>
        <begin position="1"/>
        <end position="32"/>
    </location>
</feature>
<reference evidence="2 3" key="1">
    <citation type="submission" date="2016-10" db="EMBL/GenBank/DDBJ databases">
        <authorList>
            <person name="Varghese N."/>
            <person name="Submissions S."/>
        </authorList>
    </citation>
    <scope>NUCLEOTIDE SEQUENCE [LARGE SCALE GENOMIC DNA]</scope>
    <source>
        <strain evidence="2 3">CGMCC 1.6377</strain>
    </source>
</reference>
<gene>
    <name evidence="2" type="ORF">SAMN04488066_12330</name>
</gene>
<proteinExistence type="predicted"/>
<dbReference type="RefSeq" id="WP_149785510.1">
    <property type="nucleotide sequence ID" value="NZ_BAAADP010000003.1"/>
</dbReference>
<accession>A0A1I3CIK1</accession>
<keyword evidence="3" id="KW-1185">Reference proteome</keyword>
<name>A0A1I3CIK1_9EURY</name>
<evidence type="ECO:0000313" key="3">
    <source>
        <dbReference type="Proteomes" id="UP000323537"/>
    </source>
</evidence>
<dbReference type="Proteomes" id="UP000323537">
    <property type="component" value="Unassembled WGS sequence"/>
</dbReference>
<organism evidence="2 3">
    <name type="scientific">Halorubrum aquaticum</name>
    <dbReference type="NCBI Taxonomy" id="387340"/>
    <lineage>
        <taxon>Archaea</taxon>
        <taxon>Methanobacteriati</taxon>
        <taxon>Methanobacteriota</taxon>
        <taxon>Stenosarchaea group</taxon>
        <taxon>Halobacteria</taxon>
        <taxon>Halobacteriales</taxon>
        <taxon>Haloferacaceae</taxon>
        <taxon>Halorubrum</taxon>
    </lineage>
</organism>
<dbReference type="PROSITE" id="PS00191">
    <property type="entry name" value="CYTOCHROME_B5_1"/>
    <property type="match status" value="1"/>
</dbReference>
<dbReference type="AlphaFoldDB" id="A0A1I3CIK1"/>
<dbReference type="Pfam" id="PF23432">
    <property type="entry name" value="DUF7118"/>
    <property type="match status" value="1"/>
</dbReference>
<evidence type="ECO:0000313" key="2">
    <source>
        <dbReference type="EMBL" id="SFH74424.1"/>
    </source>
</evidence>
<dbReference type="InterPro" id="IPR055542">
    <property type="entry name" value="DUF7118"/>
</dbReference>
<dbReference type="InterPro" id="IPR018506">
    <property type="entry name" value="Cyt_B5_heme-BS"/>
</dbReference>
<protein>
    <submittedName>
        <fullName evidence="2">Uncharacterized protein</fullName>
    </submittedName>
</protein>